<evidence type="ECO:0000313" key="4">
    <source>
        <dbReference type="Proteomes" id="UP000475582"/>
    </source>
</evidence>
<evidence type="ECO:0000313" key="3">
    <source>
        <dbReference type="EMBL" id="MTV38049.1"/>
    </source>
</evidence>
<gene>
    <name evidence="3" type="ORF">GM676_10735</name>
</gene>
<dbReference type="RefSeq" id="WP_155463552.1">
    <property type="nucleotide sequence ID" value="NZ_WNKY01000009.1"/>
</dbReference>
<proteinExistence type="predicted"/>
<keyword evidence="4" id="KW-1185">Reference proteome</keyword>
<name>A0A6L6PH28_9BURK</name>
<reference evidence="3 4" key="1">
    <citation type="submission" date="2019-11" db="EMBL/GenBank/DDBJ databases">
        <title>Type strains purchased from KCTC, JCM and DSMZ.</title>
        <authorList>
            <person name="Lu H."/>
        </authorList>
    </citation>
    <scope>NUCLEOTIDE SEQUENCE [LARGE SCALE GENOMIC DNA]</scope>
    <source>
        <strain evidence="3 4">KCTC 22382</strain>
    </source>
</reference>
<dbReference type="Proteomes" id="UP000475582">
    <property type="component" value="Unassembled WGS sequence"/>
</dbReference>
<organism evidence="3 4">
    <name type="scientific">Duganella radicis</name>
    <dbReference type="NCBI Taxonomy" id="551988"/>
    <lineage>
        <taxon>Bacteria</taxon>
        <taxon>Pseudomonadati</taxon>
        <taxon>Pseudomonadota</taxon>
        <taxon>Betaproteobacteria</taxon>
        <taxon>Burkholderiales</taxon>
        <taxon>Oxalobacteraceae</taxon>
        <taxon>Telluria group</taxon>
        <taxon>Duganella</taxon>
    </lineage>
</organism>
<evidence type="ECO:0000256" key="2">
    <source>
        <dbReference type="SAM" id="Phobius"/>
    </source>
</evidence>
<evidence type="ECO:0000256" key="1">
    <source>
        <dbReference type="SAM" id="MobiDB-lite"/>
    </source>
</evidence>
<sequence length="123" mass="12955">MTPSDDNGVDKIATARIDPTAEPTSEQVPGLSGQKESEAFAAAAKRHELEILRQEMGKLGVLFGSATTAPTNIAGLVLIVVFLFVGVSFCLPSSPELNDARKWAYTLGTGALGYLFGAAKKKD</sequence>
<protein>
    <submittedName>
        <fullName evidence="3">Uncharacterized protein</fullName>
    </submittedName>
</protein>
<keyword evidence="2" id="KW-0472">Membrane</keyword>
<dbReference type="AlphaFoldDB" id="A0A6L6PH28"/>
<keyword evidence="2" id="KW-1133">Transmembrane helix</keyword>
<feature type="region of interest" description="Disordered" evidence="1">
    <location>
        <begin position="1"/>
        <end position="33"/>
    </location>
</feature>
<keyword evidence="2" id="KW-0812">Transmembrane</keyword>
<comment type="caution">
    <text evidence="3">The sequence shown here is derived from an EMBL/GenBank/DDBJ whole genome shotgun (WGS) entry which is preliminary data.</text>
</comment>
<accession>A0A6L6PH28</accession>
<dbReference type="EMBL" id="WNKY01000009">
    <property type="protein sequence ID" value="MTV38049.1"/>
    <property type="molecule type" value="Genomic_DNA"/>
</dbReference>
<feature type="transmembrane region" description="Helical" evidence="2">
    <location>
        <begin position="73"/>
        <end position="91"/>
    </location>
</feature>